<dbReference type="EMBL" id="CAJNOI010000192">
    <property type="protein sequence ID" value="CAF1172491.1"/>
    <property type="molecule type" value="Genomic_DNA"/>
</dbReference>
<proteinExistence type="predicted"/>
<name>A0A815KR78_9BILA</name>
<accession>A0A815KR78</accession>
<dbReference type="SUPFAM" id="SSF75005">
    <property type="entry name" value="Arabinanase/levansucrase/invertase"/>
    <property type="match status" value="1"/>
</dbReference>
<evidence type="ECO:0000313" key="1">
    <source>
        <dbReference type="EMBL" id="CAF1172491.1"/>
    </source>
</evidence>
<evidence type="ECO:0000313" key="2">
    <source>
        <dbReference type="EMBL" id="CAF1399695.1"/>
    </source>
</evidence>
<dbReference type="AlphaFoldDB" id="A0A815KR78"/>
<evidence type="ECO:0000313" key="3">
    <source>
        <dbReference type="Proteomes" id="UP000663832"/>
    </source>
</evidence>
<reference evidence="2" key="1">
    <citation type="submission" date="2021-02" db="EMBL/GenBank/DDBJ databases">
        <authorList>
            <person name="Nowell W R."/>
        </authorList>
    </citation>
    <scope>NUCLEOTIDE SEQUENCE</scope>
</reference>
<dbReference type="Proteomes" id="UP000663832">
    <property type="component" value="Unassembled WGS sequence"/>
</dbReference>
<dbReference type="Proteomes" id="UP000663877">
    <property type="component" value="Unassembled WGS sequence"/>
</dbReference>
<keyword evidence="3" id="KW-1185">Reference proteome</keyword>
<dbReference type="InterPro" id="IPR023296">
    <property type="entry name" value="Glyco_hydro_beta-prop_sf"/>
</dbReference>
<protein>
    <submittedName>
        <fullName evidence="2">Uncharacterized protein</fullName>
    </submittedName>
</protein>
<sequence length="562" mass="63776">MKNIQYLIYLLIQINFIKSSEIFTLNIGVHLLVDNQYIENSSSLEFQNGKIEKDLDHPLIYPEYPWENAIHFYTSFLQVPADLSLARKPMYLLYYACASSYDILFNNNVSVCISNSTDGIHWEKPLLSYYPYRGNGSEPPRLTNIVFMTDVNEFFGSVFIDQRPGISRSEIFKMTYEHTSKRYVYIGTSPDGFIWTKGIEPAHPTADLSDTQTVMLYSPNNGGQYILYGRLNSAVSNTSVYCPGALPSYRKVVVTLSNESVHGPWSKSVEAFPLGTPDPIQCFDNYNPATLFYHNIYFLFSSGYLHWTEINSGAPIPRAAQNDGVMDIRLALSRIPQGPFTFLTRDPFISRGIGIIDSKTKLVNGTGSDRDAGFVFSSSNGLMDPDFIRSDVDILSPWMYHIYWGSQTTHAGGGAYLSQYWPGAFTGIFKARLRREGYVSLSTLSSNPTGYGWFISKVLSLPNNKKKNRNQQLQMYINADTSTAGFFAIQFEDGLTNNPIEGYTFDECKTLHQNGIRQLLQWRRQNETYSGDLTPLVNYSNGIRFHIHMAHTKLYSFILSYV</sequence>
<dbReference type="EMBL" id="CAJNOM010000371">
    <property type="protein sequence ID" value="CAF1399695.1"/>
    <property type="molecule type" value="Genomic_DNA"/>
</dbReference>
<gene>
    <name evidence="1" type="ORF">BJG266_LOCUS25278</name>
    <name evidence="2" type="ORF">QVE165_LOCUS36684</name>
</gene>
<organism evidence="2 3">
    <name type="scientific">Adineta steineri</name>
    <dbReference type="NCBI Taxonomy" id="433720"/>
    <lineage>
        <taxon>Eukaryota</taxon>
        <taxon>Metazoa</taxon>
        <taxon>Spiralia</taxon>
        <taxon>Gnathifera</taxon>
        <taxon>Rotifera</taxon>
        <taxon>Eurotatoria</taxon>
        <taxon>Bdelloidea</taxon>
        <taxon>Adinetida</taxon>
        <taxon>Adinetidae</taxon>
        <taxon>Adineta</taxon>
    </lineage>
</organism>
<comment type="caution">
    <text evidence="2">The sequence shown here is derived from an EMBL/GenBank/DDBJ whole genome shotgun (WGS) entry which is preliminary data.</text>
</comment>
<dbReference type="OrthoDB" id="9982130at2759"/>
<dbReference type="Gene3D" id="2.115.10.20">
    <property type="entry name" value="Glycosyl hydrolase domain, family 43"/>
    <property type="match status" value="1"/>
</dbReference>